<reference evidence="10" key="1">
    <citation type="submission" date="2019-12" db="EMBL/GenBank/DDBJ databases">
        <title>High-Quality draft genome sequences of three cyanobacteria isolated from the limestone walls of the Old Cathedral of Coimbra.</title>
        <authorList>
            <person name="Tiago I."/>
            <person name="Soares F."/>
            <person name="Portugal A."/>
        </authorList>
    </citation>
    <scope>NUCLEOTIDE SEQUENCE</scope>
    <source>
        <strain evidence="10">A</strain>
    </source>
</reference>
<feature type="transmembrane region" description="Helical" evidence="8">
    <location>
        <begin position="359"/>
        <end position="375"/>
    </location>
</feature>
<gene>
    <name evidence="10" type="ORF">GS601_17675</name>
</gene>
<keyword evidence="3" id="KW-0328">Glycosyltransferase</keyword>
<feature type="transmembrane region" description="Helical" evidence="8">
    <location>
        <begin position="193"/>
        <end position="225"/>
    </location>
</feature>
<accession>A0A8J7Z313</accession>
<dbReference type="RefSeq" id="WP_162424619.1">
    <property type="nucleotide sequence ID" value="NZ_WVIE01000024.1"/>
</dbReference>
<proteinExistence type="predicted"/>
<feature type="transmembrane region" description="Helical" evidence="8">
    <location>
        <begin position="237"/>
        <end position="258"/>
    </location>
</feature>
<evidence type="ECO:0000256" key="7">
    <source>
        <dbReference type="ARBA" id="ARBA00023136"/>
    </source>
</evidence>
<feature type="transmembrane region" description="Helical" evidence="8">
    <location>
        <begin position="429"/>
        <end position="450"/>
    </location>
</feature>
<evidence type="ECO:0000256" key="2">
    <source>
        <dbReference type="ARBA" id="ARBA00022475"/>
    </source>
</evidence>
<comment type="caution">
    <text evidence="10">The sequence shown here is derived from an EMBL/GenBank/DDBJ whole genome shotgun (WGS) entry which is preliminary data.</text>
</comment>
<dbReference type="GO" id="GO:0009103">
    <property type="term" value="P:lipopolysaccharide biosynthetic process"/>
    <property type="evidence" value="ECO:0007669"/>
    <property type="project" value="UniProtKB-ARBA"/>
</dbReference>
<feature type="transmembrane region" description="Helical" evidence="8">
    <location>
        <begin position="457"/>
        <end position="478"/>
    </location>
</feature>
<feature type="domain" description="Glycosyltransferase RgtA/B/C/D-like" evidence="9">
    <location>
        <begin position="79"/>
        <end position="251"/>
    </location>
</feature>
<keyword evidence="2" id="KW-1003">Cell membrane</keyword>
<keyword evidence="11" id="KW-1185">Reference proteome</keyword>
<keyword evidence="5 8" id="KW-0812">Transmembrane</keyword>
<feature type="transmembrane region" description="Helical" evidence="8">
    <location>
        <begin position="20"/>
        <end position="38"/>
    </location>
</feature>
<dbReference type="GO" id="GO:0005886">
    <property type="term" value="C:plasma membrane"/>
    <property type="evidence" value="ECO:0007669"/>
    <property type="project" value="UniProtKB-SubCell"/>
</dbReference>
<evidence type="ECO:0000256" key="6">
    <source>
        <dbReference type="ARBA" id="ARBA00022989"/>
    </source>
</evidence>
<dbReference type="Proteomes" id="UP000646053">
    <property type="component" value="Unassembled WGS sequence"/>
</dbReference>
<evidence type="ECO:0000259" key="9">
    <source>
        <dbReference type="Pfam" id="PF13231"/>
    </source>
</evidence>
<evidence type="ECO:0000313" key="11">
    <source>
        <dbReference type="Proteomes" id="UP000646053"/>
    </source>
</evidence>
<keyword evidence="7 8" id="KW-0472">Membrane</keyword>
<feature type="transmembrane region" description="Helical" evidence="8">
    <location>
        <begin position="163"/>
        <end position="181"/>
    </location>
</feature>
<dbReference type="InterPro" id="IPR050297">
    <property type="entry name" value="LipidA_mod_glycosyltrf_83"/>
</dbReference>
<evidence type="ECO:0000256" key="8">
    <source>
        <dbReference type="SAM" id="Phobius"/>
    </source>
</evidence>
<evidence type="ECO:0000256" key="3">
    <source>
        <dbReference type="ARBA" id="ARBA00022676"/>
    </source>
</evidence>
<protein>
    <submittedName>
        <fullName evidence="10">Glycosyltransferase</fullName>
    </submittedName>
</protein>
<feature type="transmembrane region" description="Helical" evidence="8">
    <location>
        <begin position="334"/>
        <end position="353"/>
    </location>
</feature>
<evidence type="ECO:0000313" key="10">
    <source>
        <dbReference type="EMBL" id="NDJ19094.1"/>
    </source>
</evidence>
<sequence length="588" mass="65738">MNFAPLLKPRIVDNAKLSWIARLLPFVWIGFLGWLAFFHRLGATGLLDETEPLFAEAARQMTVTGDWITPYFNGVTRFDKPPLIYWLMAIAYQMFGTTAWAARLPSAIAATLLTGFCFYVLRKVAQQNANAAARPALLPYLGSAIVALNLEMLFFGRLGYSDMLLNVCFSGALLSFFMGYIQSLAPNKTRWYFGFYSLMALAVLAKGPVGVVLPGAIVLIFLACVRNLRSGLEEMKVVPGAVVFGLITLPWYGLVYLANGSAFINSFFGLHNVERFTRVVNQHSGAWYFHLVIVFVGFLPWSLMLPAAIAQVLGQKRWREPDGVDQQSDRTEQLGLFALIWFAVILTFFTIAVTKYITYSLPAIPAAALLVALWWQQQMTERRSSLWLIGSVYAALAVSAVLGSCAFYSPQWLMSDPAMPNLGRAVQAAGLPIVGAGIWFGNAIAGLVLVVRRQMKWFWNVNFVAIAAFIIFFITPAFELVDQQRQLPLRQIAETVRQIREPNDAIVMATNLFEKPSLVFYTQQPITFINRVRFIQPYLEELETQAQPSSVLMITTSESLRAANVTHYQLIQNAGIYQLVRVSIREAG</sequence>
<dbReference type="AlphaFoldDB" id="A0A8J7Z313"/>
<dbReference type="InterPro" id="IPR038731">
    <property type="entry name" value="RgtA/B/C-like"/>
</dbReference>
<organism evidence="10 11">
    <name type="scientific">Myxacorys almedinensis A</name>
    <dbReference type="NCBI Taxonomy" id="2690445"/>
    <lineage>
        <taxon>Bacteria</taxon>
        <taxon>Bacillati</taxon>
        <taxon>Cyanobacteriota</taxon>
        <taxon>Cyanophyceae</taxon>
        <taxon>Leptolyngbyales</taxon>
        <taxon>Leptolyngbyaceae</taxon>
        <taxon>Myxacorys</taxon>
        <taxon>Myxacorys almedinensis</taxon>
    </lineage>
</organism>
<comment type="subcellular location">
    <subcellularLocation>
        <location evidence="1">Cell membrane</location>
        <topology evidence="1">Multi-pass membrane protein</topology>
    </subcellularLocation>
</comment>
<feature type="transmembrane region" description="Helical" evidence="8">
    <location>
        <begin position="387"/>
        <end position="409"/>
    </location>
</feature>
<name>A0A8J7Z313_9CYAN</name>
<feature type="transmembrane region" description="Helical" evidence="8">
    <location>
        <begin position="107"/>
        <end position="125"/>
    </location>
</feature>
<dbReference type="Pfam" id="PF13231">
    <property type="entry name" value="PMT_2"/>
    <property type="match status" value="1"/>
</dbReference>
<keyword evidence="6 8" id="KW-1133">Transmembrane helix</keyword>
<evidence type="ECO:0000256" key="5">
    <source>
        <dbReference type="ARBA" id="ARBA00022692"/>
    </source>
</evidence>
<dbReference type="EMBL" id="WVIE01000024">
    <property type="protein sequence ID" value="NDJ19094.1"/>
    <property type="molecule type" value="Genomic_DNA"/>
</dbReference>
<dbReference type="PANTHER" id="PTHR33908:SF3">
    <property type="entry name" value="UNDECAPRENYL PHOSPHATE-ALPHA-4-AMINO-4-DEOXY-L-ARABINOSE ARABINOSYL TRANSFERASE"/>
    <property type="match status" value="1"/>
</dbReference>
<dbReference type="GO" id="GO:0010041">
    <property type="term" value="P:response to iron(III) ion"/>
    <property type="evidence" value="ECO:0007669"/>
    <property type="project" value="TreeGrafter"/>
</dbReference>
<evidence type="ECO:0000256" key="1">
    <source>
        <dbReference type="ARBA" id="ARBA00004651"/>
    </source>
</evidence>
<evidence type="ECO:0000256" key="4">
    <source>
        <dbReference type="ARBA" id="ARBA00022679"/>
    </source>
</evidence>
<dbReference type="GO" id="GO:0016763">
    <property type="term" value="F:pentosyltransferase activity"/>
    <property type="evidence" value="ECO:0007669"/>
    <property type="project" value="TreeGrafter"/>
</dbReference>
<feature type="transmembrane region" description="Helical" evidence="8">
    <location>
        <begin position="287"/>
        <end position="313"/>
    </location>
</feature>
<keyword evidence="4" id="KW-0808">Transferase</keyword>
<dbReference type="PANTHER" id="PTHR33908">
    <property type="entry name" value="MANNOSYLTRANSFERASE YKCB-RELATED"/>
    <property type="match status" value="1"/>
</dbReference>